<dbReference type="EMBL" id="NKXS01007221">
    <property type="protein sequence ID" value="PIN00019.1"/>
    <property type="molecule type" value="Genomic_DNA"/>
</dbReference>
<evidence type="ECO:0000256" key="2">
    <source>
        <dbReference type="SAM" id="Phobius"/>
    </source>
</evidence>
<protein>
    <submittedName>
        <fullName evidence="3">Uncharacterized protein</fullName>
    </submittedName>
</protein>
<feature type="transmembrane region" description="Helical" evidence="2">
    <location>
        <begin position="103"/>
        <end position="122"/>
    </location>
</feature>
<comment type="caution">
    <text evidence="3">The sequence shown here is derived from an EMBL/GenBank/DDBJ whole genome shotgun (WGS) entry which is preliminary data.</text>
</comment>
<dbReference type="OrthoDB" id="513929at2759"/>
<evidence type="ECO:0000256" key="1">
    <source>
        <dbReference type="SAM" id="MobiDB-lite"/>
    </source>
</evidence>
<dbReference type="PANTHER" id="PTHR37224">
    <property type="entry name" value="OS02G0804400 PROTEIN"/>
    <property type="match status" value="1"/>
</dbReference>
<accession>A0A2G9G3X1</accession>
<evidence type="ECO:0000313" key="3">
    <source>
        <dbReference type="EMBL" id="PIN00019.1"/>
    </source>
</evidence>
<dbReference type="AlphaFoldDB" id="A0A2G9G3X1"/>
<name>A0A2G9G3X1_9LAMI</name>
<keyword evidence="2" id="KW-0472">Membrane</keyword>
<feature type="region of interest" description="Disordered" evidence="1">
    <location>
        <begin position="37"/>
        <end position="58"/>
    </location>
</feature>
<gene>
    <name evidence="3" type="ORF">CDL12_27481</name>
</gene>
<dbReference type="Proteomes" id="UP000231279">
    <property type="component" value="Unassembled WGS sequence"/>
</dbReference>
<proteinExistence type="predicted"/>
<keyword evidence="2" id="KW-1133">Transmembrane helix</keyword>
<sequence length="129" mass="13883">MAATPLLTQISRNYSAISSLQRNKSFVTELHIHPKTTSPRRISLIRAPSKPRRDGADAANDEAAFLSQEDINYLVQLGGGSVAGAAAIKYGSIIFPEITRPNLAQALLMISAPVIVAVFLLIKQSQKSP</sequence>
<dbReference type="STRING" id="429701.A0A2G9G3X1"/>
<organism evidence="3 4">
    <name type="scientific">Handroanthus impetiginosus</name>
    <dbReference type="NCBI Taxonomy" id="429701"/>
    <lineage>
        <taxon>Eukaryota</taxon>
        <taxon>Viridiplantae</taxon>
        <taxon>Streptophyta</taxon>
        <taxon>Embryophyta</taxon>
        <taxon>Tracheophyta</taxon>
        <taxon>Spermatophyta</taxon>
        <taxon>Magnoliopsida</taxon>
        <taxon>eudicotyledons</taxon>
        <taxon>Gunneridae</taxon>
        <taxon>Pentapetalae</taxon>
        <taxon>asterids</taxon>
        <taxon>lamiids</taxon>
        <taxon>Lamiales</taxon>
        <taxon>Bignoniaceae</taxon>
        <taxon>Crescentiina</taxon>
        <taxon>Tabebuia alliance</taxon>
        <taxon>Handroanthus</taxon>
    </lineage>
</organism>
<keyword evidence="4" id="KW-1185">Reference proteome</keyword>
<reference evidence="4" key="1">
    <citation type="journal article" date="2018" name="Gigascience">
        <title>Genome assembly of the Pink Ipe (Handroanthus impetiginosus, Bignoniaceae), a highly valued, ecologically keystone Neotropical timber forest tree.</title>
        <authorList>
            <person name="Silva-Junior O.B."/>
            <person name="Grattapaglia D."/>
            <person name="Novaes E."/>
            <person name="Collevatti R.G."/>
        </authorList>
    </citation>
    <scope>NUCLEOTIDE SEQUENCE [LARGE SCALE GENOMIC DNA]</scope>
    <source>
        <strain evidence="4">cv. UFG-1</strain>
    </source>
</reference>
<evidence type="ECO:0000313" key="4">
    <source>
        <dbReference type="Proteomes" id="UP000231279"/>
    </source>
</evidence>
<keyword evidence="2" id="KW-0812">Transmembrane</keyword>